<dbReference type="SUPFAM" id="SSF55961">
    <property type="entry name" value="Bet v1-like"/>
    <property type="match status" value="1"/>
</dbReference>
<evidence type="ECO:0000256" key="11">
    <source>
        <dbReference type="RuleBase" id="RU000682"/>
    </source>
</evidence>
<evidence type="ECO:0000256" key="8">
    <source>
        <dbReference type="ARBA" id="ARBA00023242"/>
    </source>
</evidence>
<evidence type="ECO:0000313" key="14">
    <source>
        <dbReference type="EMBL" id="KAG6501905.1"/>
    </source>
</evidence>
<dbReference type="Pfam" id="PF01852">
    <property type="entry name" value="START"/>
    <property type="match status" value="1"/>
</dbReference>
<dbReference type="GO" id="GO:0003700">
    <property type="term" value="F:DNA-binding transcription factor activity"/>
    <property type="evidence" value="ECO:0007669"/>
    <property type="project" value="InterPro"/>
</dbReference>
<dbReference type="SMART" id="SM00234">
    <property type="entry name" value="START"/>
    <property type="match status" value="1"/>
</dbReference>
<comment type="subcellular location">
    <subcellularLocation>
        <location evidence="1 10 11">Nucleus</location>
    </subcellularLocation>
</comment>
<dbReference type="GO" id="GO:0003677">
    <property type="term" value="F:DNA binding"/>
    <property type="evidence" value="ECO:0007669"/>
    <property type="project" value="UniProtKB-UniRule"/>
</dbReference>
<dbReference type="FunFam" id="1.10.10.60:FF:000197">
    <property type="entry name" value="Homeobox-leucine zipper protein REVOLUTA"/>
    <property type="match status" value="1"/>
</dbReference>
<dbReference type="GO" id="GO:0008289">
    <property type="term" value="F:lipid binding"/>
    <property type="evidence" value="ECO:0007669"/>
    <property type="project" value="InterPro"/>
</dbReference>
<comment type="caution">
    <text evidence="14">The sequence shown here is derived from an EMBL/GenBank/DDBJ whole genome shotgun (WGS) entry which is preliminary data.</text>
</comment>
<dbReference type="Proteomes" id="UP000734854">
    <property type="component" value="Unassembled WGS sequence"/>
</dbReference>
<dbReference type="InterPro" id="IPR013978">
    <property type="entry name" value="MEKHLA"/>
</dbReference>
<dbReference type="InterPro" id="IPR002913">
    <property type="entry name" value="START_lipid-bd_dom"/>
</dbReference>
<evidence type="ECO:0000256" key="6">
    <source>
        <dbReference type="ARBA" id="ARBA00023155"/>
    </source>
</evidence>
<dbReference type="PROSITE" id="PS50848">
    <property type="entry name" value="START"/>
    <property type="match status" value="1"/>
</dbReference>
<feature type="domain" description="Homeobox" evidence="12">
    <location>
        <begin position="2"/>
        <end position="66"/>
    </location>
</feature>
<name>A0A8J5G882_ZINOF</name>
<keyword evidence="4" id="KW-0175">Coiled coil</keyword>
<accession>A0A8J5G882</accession>
<evidence type="ECO:0000259" key="13">
    <source>
        <dbReference type="PROSITE" id="PS50848"/>
    </source>
</evidence>
<proteinExistence type="inferred from homology"/>
<dbReference type="CDD" id="cd00086">
    <property type="entry name" value="homeodomain"/>
    <property type="match status" value="1"/>
</dbReference>
<evidence type="ECO:0000256" key="1">
    <source>
        <dbReference type="ARBA" id="ARBA00004123"/>
    </source>
</evidence>
<dbReference type="InterPro" id="IPR009057">
    <property type="entry name" value="Homeodomain-like_sf"/>
</dbReference>
<dbReference type="SUPFAM" id="SSF46689">
    <property type="entry name" value="Homeodomain-like"/>
    <property type="match status" value="1"/>
</dbReference>
<keyword evidence="6 10" id="KW-0371">Homeobox</keyword>
<feature type="domain" description="START" evidence="13">
    <location>
        <begin position="141"/>
        <end position="356"/>
    </location>
</feature>
<evidence type="ECO:0000256" key="7">
    <source>
        <dbReference type="ARBA" id="ARBA00023163"/>
    </source>
</evidence>
<dbReference type="Pfam" id="PF00046">
    <property type="entry name" value="Homeodomain"/>
    <property type="match status" value="1"/>
</dbReference>
<dbReference type="InterPro" id="IPR044830">
    <property type="entry name" value="HD-Zip_III"/>
</dbReference>
<dbReference type="GO" id="GO:0005634">
    <property type="term" value="C:nucleus"/>
    <property type="evidence" value="ECO:0007669"/>
    <property type="project" value="UniProtKB-SubCell"/>
</dbReference>
<keyword evidence="15" id="KW-1185">Reference proteome</keyword>
<sequence>MATDQGKYVRYTPEQVEALERVYCECPKPSSLRRQQLIRECPILSNIEPKQIKVWFQNRRCREKQRKESSQLQTVNRKLMSMNKLLLEENTRLQKQVTQLVYDNSYLRQRTQNVALATMHTYCESVVTNFHHHLISQHKPRDSTPVGLMSIAEETLTEFLSKATGTTFEWIQMPGMKPGPDSVGTIAISHGCTGVVAARACAFVGLETTKVAEILKDRLSWCRDCRSLEANNVMLTANNETIEVLYMQVYAPTTLAPAQDFWLLRYTKILEDNSLVVCQRSVNSMQGGPSMPPMEHFVRAEMLPSGYLIRPCDDGGSMIYIIDHFDFQSSSMPEVIRPLYESSTRLAQSTTITALHHLRQISYESSYPTTFTPWGRQPAALRALSHRLSRGFNEAVNGFPDDGWSIIPNDVVDDVTVLLNSSPRKMMTLNLGNTDGSSSSSSSVLCATASILLQNISPPVLLSYLREHRSEWADSDIDAYSAAAVKAAPRTSAASDCGSSVGPVILTPVPTLCHEEYLEVVKLEGICYHQETLFPCQLYLLQLCNGLNNNSTGTCSELIFAPVDASCADDAPLLPSGFRVISLDSDMDTSTPNRTLDLASAIGVESMGIQASDEYSHNCGSGGKSVMTIAFQFAFENHHIERVVSMARQYIHNIKASVKKLALILSPSHLGSHDNLCMPHGSTEGDTLARCISESYRVYSGSELLESSTDGSDSLLKMLWHHSNAILCCTTTVLTVSSLLAGDSSNRFSYLFNFVQAIPVLTFANKAGLEMLQTTLVDLQNTTLESIFMEEGRKAICREFPHTIQQAVDWPGFVCLQGGLCVSSNGRSISYEKVIAWKVLDEGGNAQCTCFMFVNWCHIV</sequence>
<evidence type="ECO:0000256" key="10">
    <source>
        <dbReference type="PROSITE-ProRule" id="PRU00108"/>
    </source>
</evidence>
<reference evidence="14 15" key="1">
    <citation type="submission" date="2020-08" db="EMBL/GenBank/DDBJ databases">
        <title>Plant Genome Project.</title>
        <authorList>
            <person name="Zhang R.-G."/>
        </authorList>
    </citation>
    <scope>NUCLEOTIDE SEQUENCE [LARGE SCALE GENOMIC DNA]</scope>
    <source>
        <tissue evidence="14">Rhizome</tissue>
    </source>
</reference>
<dbReference type="EMBL" id="JACMSC010000011">
    <property type="protein sequence ID" value="KAG6501905.1"/>
    <property type="molecule type" value="Genomic_DNA"/>
</dbReference>
<keyword evidence="8 10" id="KW-0539">Nucleus</keyword>
<dbReference type="InterPro" id="IPR001356">
    <property type="entry name" value="HD"/>
</dbReference>
<dbReference type="PANTHER" id="PTHR45950:SF1">
    <property type="entry name" value="HOMEOBOX-LEUCINE ZIPPER PROTEIN ATHB-15"/>
    <property type="match status" value="1"/>
</dbReference>
<dbReference type="AlphaFoldDB" id="A0A8J5G882"/>
<keyword evidence="3" id="KW-0805">Transcription regulation</keyword>
<organism evidence="14 15">
    <name type="scientific">Zingiber officinale</name>
    <name type="common">Ginger</name>
    <name type="synonym">Amomum zingiber</name>
    <dbReference type="NCBI Taxonomy" id="94328"/>
    <lineage>
        <taxon>Eukaryota</taxon>
        <taxon>Viridiplantae</taxon>
        <taxon>Streptophyta</taxon>
        <taxon>Embryophyta</taxon>
        <taxon>Tracheophyta</taxon>
        <taxon>Spermatophyta</taxon>
        <taxon>Magnoliopsida</taxon>
        <taxon>Liliopsida</taxon>
        <taxon>Zingiberales</taxon>
        <taxon>Zingiberaceae</taxon>
        <taxon>Zingiber</taxon>
    </lineage>
</organism>
<dbReference type="CDD" id="cd14686">
    <property type="entry name" value="bZIP"/>
    <property type="match status" value="1"/>
</dbReference>
<evidence type="ECO:0000256" key="9">
    <source>
        <dbReference type="ARBA" id="ARBA00037260"/>
    </source>
</evidence>
<dbReference type="PROSITE" id="PS50071">
    <property type="entry name" value="HOMEOBOX_2"/>
    <property type="match status" value="1"/>
</dbReference>
<evidence type="ECO:0000256" key="5">
    <source>
        <dbReference type="ARBA" id="ARBA00023125"/>
    </source>
</evidence>
<evidence type="ECO:0000256" key="3">
    <source>
        <dbReference type="ARBA" id="ARBA00023015"/>
    </source>
</evidence>
<dbReference type="Gene3D" id="1.10.10.60">
    <property type="entry name" value="Homeodomain-like"/>
    <property type="match status" value="1"/>
</dbReference>
<dbReference type="PANTHER" id="PTHR45950">
    <property type="entry name" value="HOMEOBOX-LEUCINE ZIPPER PROTEIN ATHB-14"/>
    <property type="match status" value="1"/>
</dbReference>
<feature type="DNA-binding region" description="Homeobox" evidence="10">
    <location>
        <begin position="4"/>
        <end position="67"/>
    </location>
</feature>
<evidence type="ECO:0000259" key="12">
    <source>
        <dbReference type="PROSITE" id="PS50071"/>
    </source>
</evidence>
<evidence type="ECO:0000313" key="15">
    <source>
        <dbReference type="Proteomes" id="UP000734854"/>
    </source>
</evidence>
<evidence type="ECO:0000256" key="2">
    <source>
        <dbReference type="ARBA" id="ARBA00010338"/>
    </source>
</evidence>
<dbReference type="Pfam" id="PF08670">
    <property type="entry name" value="MEKHLA"/>
    <property type="match status" value="2"/>
</dbReference>
<protein>
    <submittedName>
        <fullName evidence="14">Uncharacterized protein</fullName>
    </submittedName>
</protein>
<keyword evidence="7" id="KW-0804">Transcription</keyword>
<dbReference type="SMART" id="SM00389">
    <property type="entry name" value="HOX"/>
    <property type="match status" value="1"/>
</dbReference>
<comment type="similarity">
    <text evidence="2">Belongs to the HD-ZIP homeobox family. Class III subfamily.</text>
</comment>
<gene>
    <name evidence="14" type="ORF">ZIOFF_041789</name>
</gene>
<evidence type="ECO:0000256" key="4">
    <source>
        <dbReference type="ARBA" id="ARBA00023054"/>
    </source>
</evidence>
<dbReference type="InterPro" id="IPR023393">
    <property type="entry name" value="START-like_dom_sf"/>
</dbReference>
<keyword evidence="5 10" id="KW-0238">DNA-binding</keyword>
<comment type="function">
    <text evidence="9">Probable transcription factor.</text>
</comment>
<dbReference type="Gene3D" id="3.30.530.20">
    <property type="match status" value="1"/>
</dbReference>